<protein>
    <submittedName>
        <fullName evidence="2">Sugar ABC transporter periplasmic protein</fullName>
    </submittedName>
</protein>
<dbReference type="SUPFAM" id="SSF53850">
    <property type="entry name" value="Periplasmic binding protein-like II"/>
    <property type="match status" value="1"/>
</dbReference>
<keyword evidence="3" id="KW-1185">Reference proteome</keyword>
<reference evidence="3" key="1">
    <citation type="submission" date="2014-07" db="EMBL/GenBank/DDBJ databases">
        <authorList>
            <person name="Wibberg D."/>
        </authorList>
    </citation>
    <scope>NUCLEOTIDE SEQUENCE [LARGE SCALE GENOMIC DNA]</scope>
    <source>
        <strain evidence="3">DG5</strain>
    </source>
</reference>
<dbReference type="OrthoDB" id="1861912at2"/>
<dbReference type="STRING" id="29343.CCDG5_0663"/>
<accession>A0A078KMP2</accession>
<proteinExistence type="predicted"/>
<evidence type="ECO:0000313" key="3">
    <source>
        <dbReference type="Proteomes" id="UP000032431"/>
    </source>
</evidence>
<dbReference type="Proteomes" id="UP000032431">
    <property type="component" value="Chromosome I"/>
</dbReference>
<dbReference type="InterPro" id="IPR006059">
    <property type="entry name" value="SBP"/>
</dbReference>
<dbReference type="HOGENOM" id="CLU_031285_12_0_9"/>
<feature type="chain" id="PRO_5038456567" evidence="1">
    <location>
        <begin position="26"/>
        <end position="444"/>
    </location>
</feature>
<dbReference type="InterPro" id="IPR050490">
    <property type="entry name" value="Bact_solute-bd_prot1"/>
</dbReference>
<dbReference type="PROSITE" id="PS51257">
    <property type="entry name" value="PROKAR_LIPOPROTEIN"/>
    <property type="match status" value="1"/>
</dbReference>
<dbReference type="PANTHER" id="PTHR43649">
    <property type="entry name" value="ARABINOSE-BINDING PROTEIN-RELATED"/>
    <property type="match status" value="1"/>
</dbReference>
<organism evidence="2 3">
    <name type="scientific">[Clostridium] cellulosi</name>
    <dbReference type="NCBI Taxonomy" id="29343"/>
    <lineage>
        <taxon>Bacteria</taxon>
        <taxon>Bacillati</taxon>
        <taxon>Bacillota</taxon>
        <taxon>Clostridia</taxon>
        <taxon>Eubacteriales</taxon>
        <taxon>Oscillospiraceae</taxon>
        <taxon>Oscillospiraceae incertae sedis</taxon>
    </lineage>
</organism>
<gene>
    <name evidence="2" type="ORF">CCDG5_0663</name>
</gene>
<dbReference type="EMBL" id="LM995447">
    <property type="protein sequence ID" value="CDZ23792.1"/>
    <property type="molecule type" value="Genomic_DNA"/>
</dbReference>
<dbReference type="KEGG" id="ccel:CCDG5_0663"/>
<evidence type="ECO:0000313" key="2">
    <source>
        <dbReference type="EMBL" id="CDZ23792.1"/>
    </source>
</evidence>
<dbReference type="AlphaFoldDB" id="A0A078KMP2"/>
<sequence>MKKLSVKIGSILLALAMTASLSACSNNSTTSESKSSSSDEKITLSVMHMFPKSNTDGNSIAYNKALDEFKKANPNIIINEEALGNNTYETKIAAVAAGNQLPDLFIYKGSMLDMFINNKLINAVDDVLDKDPEWKNGFYDGIFNDFVKDGKTYGIPFQKLDTHLIFYNTKIFNDVGISEFPTTWAGFVDAIKKIKAKGITPISLGNKDNWVAESCILSTLADRFTGPDWFDSIKNKGGAKFTDPEFVQALTTLQELAKMGAFNSDMNSLDNMQQKTAYYNGKAAMFMEGNWAISSVVNDAPKEISENTSLAILPAVDGGKGDPLDNSAGAAWSWNVNANVTGAKRDAAFKFIKAVTDSHYATIAVENNAFPASKPEKVDNSKLASLSVKYLDISAKFKPVPIYDSQLPADLINVMNTGIQSLMINKMTPQELAQKIQAAYEASK</sequence>
<feature type="signal peptide" evidence="1">
    <location>
        <begin position="1"/>
        <end position="25"/>
    </location>
</feature>
<keyword evidence="1" id="KW-0732">Signal</keyword>
<evidence type="ECO:0000256" key="1">
    <source>
        <dbReference type="SAM" id="SignalP"/>
    </source>
</evidence>
<dbReference type="PATRIC" id="fig|29343.3.peg.695"/>
<name>A0A078KMP2_9FIRM</name>
<dbReference type="Pfam" id="PF01547">
    <property type="entry name" value="SBP_bac_1"/>
    <property type="match status" value="1"/>
</dbReference>
<dbReference type="Gene3D" id="3.40.190.10">
    <property type="entry name" value="Periplasmic binding protein-like II"/>
    <property type="match status" value="2"/>
</dbReference>
<dbReference type="PANTHER" id="PTHR43649:SF12">
    <property type="entry name" value="DIACETYLCHITOBIOSE BINDING PROTEIN DASA"/>
    <property type="match status" value="1"/>
</dbReference>